<feature type="transmembrane region" description="Helical" evidence="6">
    <location>
        <begin position="9"/>
        <end position="31"/>
    </location>
</feature>
<comment type="subcellular location">
    <subcellularLocation>
        <location evidence="1">Cell membrane</location>
        <topology evidence="1">Multi-pass membrane protein</topology>
    </subcellularLocation>
</comment>
<evidence type="ECO:0008006" key="9">
    <source>
        <dbReference type="Google" id="ProtNLM"/>
    </source>
</evidence>
<evidence type="ECO:0000256" key="3">
    <source>
        <dbReference type="ARBA" id="ARBA00022692"/>
    </source>
</evidence>
<sequence length="138" mass="15320">MKSNSVEALWYEITIKCIKVCLLALPFLFYFQEFSAIIGLILGTGAAVAKLYFLMASVKSASEMSSGQASTYTYSRYIIRQAFAGVVLIGAIFIDFINFYWVVIGLILPKFVILGGRVLTSLQESYGKFSRKLAKKGD</sequence>
<name>A0A424YFV3_9FIRM</name>
<dbReference type="GO" id="GO:0005886">
    <property type="term" value="C:plasma membrane"/>
    <property type="evidence" value="ECO:0007669"/>
    <property type="project" value="UniProtKB-SubCell"/>
</dbReference>
<gene>
    <name evidence="7" type="ORF">D5R97_03985</name>
</gene>
<proteinExistence type="predicted"/>
<evidence type="ECO:0000256" key="4">
    <source>
        <dbReference type="ARBA" id="ARBA00022989"/>
    </source>
</evidence>
<comment type="caution">
    <text evidence="7">The sequence shown here is derived from an EMBL/GenBank/DDBJ whole genome shotgun (WGS) entry which is preliminary data.</text>
</comment>
<keyword evidence="3 6" id="KW-0812">Transmembrane</keyword>
<feature type="transmembrane region" description="Helical" evidence="6">
    <location>
        <begin position="77"/>
        <end position="94"/>
    </location>
</feature>
<evidence type="ECO:0000256" key="1">
    <source>
        <dbReference type="ARBA" id="ARBA00004651"/>
    </source>
</evidence>
<feature type="transmembrane region" description="Helical" evidence="6">
    <location>
        <begin position="37"/>
        <end position="56"/>
    </location>
</feature>
<dbReference type="AlphaFoldDB" id="A0A424YFV3"/>
<dbReference type="Proteomes" id="UP000285138">
    <property type="component" value="Unassembled WGS sequence"/>
</dbReference>
<evidence type="ECO:0000256" key="6">
    <source>
        <dbReference type="SAM" id="Phobius"/>
    </source>
</evidence>
<dbReference type="EMBL" id="QZAA01000111">
    <property type="protein sequence ID" value="RQD76751.1"/>
    <property type="molecule type" value="Genomic_DNA"/>
</dbReference>
<organism evidence="7 8">
    <name type="scientific">Candidatus Syntrophonatronum acetioxidans</name>
    <dbReference type="NCBI Taxonomy" id="1795816"/>
    <lineage>
        <taxon>Bacteria</taxon>
        <taxon>Bacillati</taxon>
        <taxon>Bacillota</taxon>
        <taxon>Clostridia</taxon>
        <taxon>Eubacteriales</taxon>
        <taxon>Syntrophomonadaceae</taxon>
        <taxon>Candidatus Syntrophonatronum</taxon>
    </lineage>
</organism>
<reference evidence="7 8" key="1">
    <citation type="submission" date="2018-08" db="EMBL/GenBank/DDBJ databases">
        <title>The metabolism and importance of syntrophic acetate oxidation coupled to methane or sulfide production in haloalkaline environments.</title>
        <authorList>
            <person name="Timmers P.H.A."/>
            <person name="Vavourakis C.D."/>
            <person name="Sorokin D.Y."/>
            <person name="Sinninghe Damste J.S."/>
            <person name="Muyzer G."/>
            <person name="Stams A.J.M."/>
            <person name="Plugge C.M."/>
        </authorList>
    </citation>
    <scope>NUCLEOTIDE SEQUENCE [LARGE SCALE GENOMIC DNA]</scope>
    <source>
        <strain evidence="7">MSAO_Bac1</strain>
    </source>
</reference>
<keyword evidence="5 6" id="KW-0472">Membrane</keyword>
<feature type="transmembrane region" description="Helical" evidence="6">
    <location>
        <begin position="100"/>
        <end position="122"/>
    </location>
</feature>
<evidence type="ECO:0000256" key="2">
    <source>
        <dbReference type="ARBA" id="ARBA00022475"/>
    </source>
</evidence>
<keyword evidence="2" id="KW-1003">Cell membrane</keyword>
<dbReference type="InterPro" id="IPR005598">
    <property type="entry name" value="ATP_synth_I"/>
</dbReference>
<dbReference type="Pfam" id="PF03899">
    <property type="entry name" value="ATP-synt_I"/>
    <property type="match status" value="1"/>
</dbReference>
<evidence type="ECO:0000313" key="7">
    <source>
        <dbReference type="EMBL" id="RQD76751.1"/>
    </source>
</evidence>
<evidence type="ECO:0000256" key="5">
    <source>
        <dbReference type="ARBA" id="ARBA00023136"/>
    </source>
</evidence>
<protein>
    <recommendedName>
        <fullName evidence="9">ATP synthase subunit I</fullName>
    </recommendedName>
</protein>
<evidence type="ECO:0000313" key="8">
    <source>
        <dbReference type="Proteomes" id="UP000285138"/>
    </source>
</evidence>
<accession>A0A424YFV3</accession>
<keyword evidence="4 6" id="KW-1133">Transmembrane helix</keyword>